<reference evidence="8 9" key="1">
    <citation type="submission" date="2022-03" db="EMBL/GenBank/DDBJ databases">
        <authorList>
            <person name="Brunel B."/>
        </authorList>
    </citation>
    <scope>NUCLEOTIDE SEQUENCE [LARGE SCALE GENOMIC DNA]</scope>
    <source>
        <strain evidence="8">STM5069sample</strain>
    </source>
</reference>
<comment type="caution">
    <text evidence="8">The sequence shown here is derived from an EMBL/GenBank/DDBJ whole genome shotgun (WGS) entry which is preliminary data.</text>
</comment>
<dbReference type="Proteomes" id="UP001153050">
    <property type="component" value="Unassembled WGS sequence"/>
</dbReference>
<dbReference type="PRINTS" id="PR00411">
    <property type="entry name" value="PNDRDTASEI"/>
</dbReference>
<comment type="cofactor">
    <cofactor evidence="1">
        <name>FAD</name>
        <dbReference type="ChEBI" id="CHEBI:57692"/>
    </cofactor>
</comment>
<name>A0ABM9DGF7_9HYPH</name>
<keyword evidence="3" id="KW-0285">Flavoprotein</keyword>
<evidence type="ECO:0000313" key="8">
    <source>
        <dbReference type="EMBL" id="CAH2395308.1"/>
    </source>
</evidence>
<evidence type="ECO:0000256" key="4">
    <source>
        <dbReference type="ARBA" id="ARBA00022827"/>
    </source>
</evidence>
<keyword evidence="5" id="KW-0560">Oxidoreductase</keyword>
<dbReference type="PANTHER" id="PTHR42913">
    <property type="entry name" value="APOPTOSIS-INDUCING FACTOR 1"/>
    <property type="match status" value="1"/>
</dbReference>
<evidence type="ECO:0000256" key="2">
    <source>
        <dbReference type="ARBA" id="ARBA00005272"/>
    </source>
</evidence>
<evidence type="ECO:0000256" key="1">
    <source>
        <dbReference type="ARBA" id="ARBA00001974"/>
    </source>
</evidence>
<dbReference type="InterPro" id="IPR051169">
    <property type="entry name" value="NADH-Q_oxidoreductase"/>
</dbReference>
<dbReference type="Gene3D" id="3.50.50.100">
    <property type="match status" value="1"/>
</dbReference>
<feature type="domain" description="FAD/NAD(P)-binding" evidence="7">
    <location>
        <begin position="30"/>
        <end position="357"/>
    </location>
</feature>
<dbReference type="SUPFAM" id="SSF51905">
    <property type="entry name" value="FAD/NAD(P)-binding domain"/>
    <property type="match status" value="1"/>
</dbReference>
<dbReference type="Pfam" id="PF07992">
    <property type="entry name" value="Pyr_redox_2"/>
    <property type="match status" value="1"/>
</dbReference>
<protein>
    <submittedName>
        <fullName evidence="8">NADH dehydrogenase</fullName>
    </submittedName>
</protein>
<dbReference type="RefSeq" id="WP_254016432.1">
    <property type="nucleotide sequence ID" value="NZ_CAKXZT010000008.1"/>
</dbReference>
<evidence type="ECO:0000259" key="7">
    <source>
        <dbReference type="Pfam" id="PF07992"/>
    </source>
</evidence>
<dbReference type="PANTHER" id="PTHR42913:SF3">
    <property type="entry name" value="64 KDA MITOCHONDRIAL NADH DEHYDROGENASE (EUROFUNG)"/>
    <property type="match status" value="1"/>
</dbReference>
<dbReference type="InterPro" id="IPR036188">
    <property type="entry name" value="FAD/NAD-bd_sf"/>
</dbReference>
<proteinExistence type="inferred from homology"/>
<comment type="similarity">
    <text evidence="2">Belongs to the NADH dehydrogenase family.</text>
</comment>
<evidence type="ECO:0000256" key="5">
    <source>
        <dbReference type="ARBA" id="ARBA00023002"/>
    </source>
</evidence>
<keyword evidence="9" id="KW-1185">Reference proteome</keyword>
<evidence type="ECO:0000256" key="3">
    <source>
        <dbReference type="ARBA" id="ARBA00022630"/>
    </source>
</evidence>
<dbReference type="EMBL" id="CAKXZT010000008">
    <property type="protein sequence ID" value="CAH2395308.1"/>
    <property type="molecule type" value="Genomic_DNA"/>
</dbReference>
<accession>A0ABM9DGF7</accession>
<keyword evidence="4" id="KW-0274">FAD</keyword>
<gene>
    <name evidence="8" type="primary">ndh</name>
    <name evidence="8" type="ORF">MES5069_1050004</name>
</gene>
<feature type="region of interest" description="Disordered" evidence="6">
    <location>
        <begin position="1"/>
        <end position="27"/>
    </location>
</feature>
<dbReference type="InterPro" id="IPR023753">
    <property type="entry name" value="FAD/NAD-binding_dom"/>
</dbReference>
<dbReference type="PRINTS" id="PR00368">
    <property type="entry name" value="FADPNR"/>
</dbReference>
<evidence type="ECO:0000256" key="6">
    <source>
        <dbReference type="SAM" id="MobiDB-lite"/>
    </source>
</evidence>
<organism evidence="8 9">
    <name type="scientific">Mesorhizobium escarrei</name>
    <dbReference type="NCBI Taxonomy" id="666018"/>
    <lineage>
        <taxon>Bacteria</taxon>
        <taxon>Pseudomonadati</taxon>
        <taxon>Pseudomonadota</taxon>
        <taxon>Alphaproteobacteria</taxon>
        <taxon>Hyphomicrobiales</taxon>
        <taxon>Phyllobacteriaceae</taxon>
        <taxon>Mesorhizobium</taxon>
    </lineage>
</organism>
<evidence type="ECO:0000313" key="9">
    <source>
        <dbReference type="Proteomes" id="UP001153050"/>
    </source>
</evidence>
<sequence>MLQRPKADHSAQAVDTGPSVKPSAREQSPHIVIVGGGVAGLILATRLGDSLGRRGRARVSLIDRSWIHVWKPMLHTFAAGTWNIHQQQVQYLAHARAHHFDYVPGQVDSIDRTARRIRLAPLKAGNEELVARGRDLDYDVLVLAFGSRANDFGTSGVAEHCHFIDSQDQADAFNTRLRAQVVRSLAEGDNIDIAIVGGGATGVELAAELSRMVELASGYGNTDIRQRLRVTLLEAAPRILGAFPEKVSTSVESQLRELGVDVRTGVKVMAADPGGYLLEGGERVPAALKVWAAGIRASCSFHESGLELNRAGQVVVGPNFMAKGEQHIFALGDCASLVPKGAERPLPATAQVASQQALHLIRHLPVLLRKGTPVPPFNFRDFGALVALSEYNAFGTLGRFGFFKGGFIKGRFAQFSHAVLYRRHQLSLHGPFRATLLWLAERINALVQPSIRIS</sequence>